<dbReference type="RefSeq" id="XP_040619906.1">
    <property type="nucleotide sequence ID" value="XM_040767228.1"/>
</dbReference>
<dbReference type="AlphaFoldDB" id="A0A0C2IS92"/>
<dbReference type="Proteomes" id="UP000031575">
    <property type="component" value="Unassembled WGS sequence"/>
</dbReference>
<dbReference type="VEuPathDB" id="FungiDB:SPBR_09102"/>
<accession>A0A0C2IS92</accession>
<comment type="caution">
    <text evidence="1">The sequence shown here is derived from an EMBL/GenBank/DDBJ whole genome shotgun (WGS) entry which is preliminary data.</text>
</comment>
<keyword evidence="2" id="KW-1185">Reference proteome</keyword>
<organism evidence="1 2">
    <name type="scientific">Sporothrix brasiliensis 5110</name>
    <dbReference type="NCBI Taxonomy" id="1398154"/>
    <lineage>
        <taxon>Eukaryota</taxon>
        <taxon>Fungi</taxon>
        <taxon>Dikarya</taxon>
        <taxon>Ascomycota</taxon>
        <taxon>Pezizomycotina</taxon>
        <taxon>Sordariomycetes</taxon>
        <taxon>Sordariomycetidae</taxon>
        <taxon>Ophiostomatales</taxon>
        <taxon>Ophiostomataceae</taxon>
        <taxon>Sporothrix</taxon>
    </lineage>
</organism>
<dbReference type="EMBL" id="AWTV01000007">
    <property type="protein sequence ID" value="KIH91896.1"/>
    <property type="molecule type" value="Genomic_DNA"/>
</dbReference>
<dbReference type="HOGENOM" id="CLU_2723854_0_0_1"/>
<reference evidence="1 2" key="1">
    <citation type="journal article" date="2014" name="BMC Genomics">
        <title>Comparative genomics of the major fungal agents of human and animal Sporotrichosis: Sporothrix schenckii and Sporothrix brasiliensis.</title>
        <authorList>
            <person name="Teixeira M.M."/>
            <person name="de Almeida L.G."/>
            <person name="Kubitschek-Barreira P."/>
            <person name="Alves F.L."/>
            <person name="Kioshima E.S."/>
            <person name="Abadio A.K."/>
            <person name="Fernandes L."/>
            <person name="Derengowski L.S."/>
            <person name="Ferreira K.S."/>
            <person name="Souza R.C."/>
            <person name="Ruiz J.C."/>
            <person name="de Andrade N.C."/>
            <person name="Paes H.C."/>
            <person name="Nicola A.M."/>
            <person name="Albuquerque P."/>
            <person name="Gerber A.L."/>
            <person name="Martins V.P."/>
            <person name="Peconick L.D."/>
            <person name="Neto A.V."/>
            <person name="Chaucanez C.B."/>
            <person name="Silva P.A."/>
            <person name="Cunha O.L."/>
            <person name="de Oliveira F.F."/>
            <person name="dos Santos T.C."/>
            <person name="Barros A.L."/>
            <person name="Soares M.A."/>
            <person name="de Oliveira L.M."/>
            <person name="Marini M.M."/>
            <person name="Villalobos-Duno H."/>
            <person name="Cunha M.M."/>
            <person name="de Hoog S."/>
            <person name="da Silveira J.F."/>
            <person name="Henrissat B."/>
            <person name="Nino-Vega G.A."/>
            <person name="Cisalpino P.S."/>
            <person name="Mora-Montes H.M."/>
            <person name="Almeida S.R."/>
            <person name="Stajich J.E."/>
            <person name="Lopes-Bezerra L.M."/>
            <person name="Vasconcelos A.T."/>
            <person name="Felipe M.S."/>
        </authorList>
    </citation>
    <scope>NUCLEOTIDE SEQUENCE [LARGE SCALE GENOMIC DNA]</scope>
    <source>
        <strain evidence="1 2">5110</strain>
    </source>
</reference>
<protein>
    <submittedName>
        <fullName evidence="1">Uncharacterized protein</fullName>
    </submittedName>
</protein>
<dbReference type="GeneID" id="63682149"/>
<evidence type="ECO:0000313" key="2">
    <source>
        <dbReference type="Proteomes" id="UP000031575"/>
    </source>
</evidence>
<gene>
    <name evidence="1" type="ORF">SPBR_09102</name>
</gene>
<proteinExistence type="predicted"/>
<name>A0A0C2IS92_9PEZI</name>
<evidence type="ECO:0000313" key="1">
    <source>
        <dbReference type="EMBL" id="KIH91896.1"/>
    </source>
</evidence>
<sequence length="72" mass="8100">MRPNAHKELMAMRLKRPVVPLNTTIRHVGDVTAQRSIFSRYYTTSYNVIDGKYAATYAYSTHGLLSHSVATA</sequence>